<dbReference type="EC" id="2.1.1.63" evidence="9"/>
<dbReference type="InterPro" id="IPR014048">
    <property type="entry name" value="MethylDNA_cys_MeTrfase_DNA-bd"/>
</dbReference>
<keyword evidence="6 9" id="KW-0227">DNA damage</keyword>
<dbReference type="Gene3D" id="3.30.160.70">
    <property type="entry name" value="Methylated DNA-protein cysteine methyltransferase domain"/>
    <property type="match status" value="1"/>
</dbReference>
<dbReference type="KEGG" id="bmeg:BG04_3543"/>
<feature type="domain" description="Methylguanine DNA methyltransferase ribonuclease-like" evidence="11">
    <location>
        <begin position="13"/>
        <end position="73"/>
    </location>
</feature>
<dbReference type="SUPFAM" id="SSF53155">
    <property type="entry name" value="Methylated DNA-protein cysteine methyltransferase domain"/>
    <property type="match status" value="1"/>
</dbReference>
<dbReference type="PANTHER" id="PTHR10815:SF5">
    <property type="entry name" value="METHYLATED-DNA--PROTEIN-CYSTEINE METHYLTRANSFERASE"/>
    <property type="match status" value="1"/>
</dbReference>
<dbReference type="GeneID" id="93641600"/>
<accession>A0A0B6A7R2</accession>
<dbReference type="GO" id="GO:0006307">
    <property type="term" value="P:DNA alkylation repair"/>
    <property type="evidence" value="ECO:0007669"/>
    <property type="project" value="UniProtKB-UniRule"/>
</dbReference>
<dbReference type="FunFam" id="1.10.10.10:FF:000214">
    <property type="entry name" value="Methylated-DNA--protein-cysteine methyltransferase"/>
    <property type="match status" value="1"/>
</dbReference>
<dbReference type="InterPro" id="IPR036217">
    <property type="entry name" value="MethylDNA_cys_MeTrfase_DNAb"/>
</dbReference>
<protein>
    <recommendedName>
        <fullName evidence="9">Methylated-DNA--protein-cysteine methyltransferase</fullName>
        <ecNumber evidence="9">2.1.1.63</ecNumber>
    </recommendedName>
    <alternativeName>
        <fullName evidence="9">6-O-methylguanine-DNA methyltransferase</fullName>
        <shortName evidence="9">MGMT</shortName>
    </alternativeName>
    <alternativeName>
        <fullName evidence="9">O-6-methylguanine-DNA-alkyltransferase</fullName>
    </alternativeName>
</protein>
<gene>
    <name evidence="12" type="primary">ogt</name>
    <name evidence="12" type="ORF">BG04_3543</name>
</gene>
<keyword evidence="3 9" id="KW-0963">Cytoplasm</keyword>
<evidence type="ECO:0000256" key="1">
    <source>
        <dbReference type="ARBA" id="ARBA00001286"/>
    </source>
</evidence>
<organism evidence="12 13">
    <name type="scientific">Priestia megaterium (strain ATCC 14581 / DSM 32 / CCUG 1817 / JCM 2506 / NBRC 15308 / NCIMB 9376 / NCTC 10342 / NRRL B-14308 / VKM B-512 / Ford 19)</name>
    <name type="common">Bacillus megaterium</name>
    <dbReference type="NCBI Taxonomy" id="1348623"/>
    <lineage>
        <taxon>Bacteria</taxon>
        <taxon>Bacillati</taxon>
        <taxon>Bacillota</taxon>
        <taxon>Bacilli</taxon>
        <taxon>Bacillales</taxon>
        <taxon>Bacillaceae</taxon>
        <taxon>Priestia</taxon>
    </lineage>
</organism>
<comment type="similarity">
    <text evidence="2 9">Belongs to the MGMT family.</text>
</comment>
<dbReference type="RefSeq" id="WP_034653563.1">
    <property type="nucleotide sequence ID" value="NZ_BCVB01000003.1"/>
</dbReference>
<evidence type="ECO:0000313" key="12">
    <source>
        <dbReference type="EMBL" id="AJI20930.1"/>
    </source>
</evidence>
<evidence type="ECO:0000256" key="5">
    <source>
        <dbReference type="ARBA" id="ARBA00022679"/>
    </source>
</evidence>
<name>A0A0B6A7R2_PRIM2</name>
<dbReference type="InterPro" id="IPR036631">
    <property type="entry name" value="MGMT_N_sf"/>
</dbReference>
<evidence type="ECO:0000256" key="8">
    <source>
        <dbReference type="ARBA" id="ARBA00049348"/>
    </source>
</evidence>
<dbReference type="GO" id="GO:0003908">
    <property type="term" value="F:methylated-DNA-[protein]-cysteine S-methyltransferase activity"/>
    <property type="evidence" value="ECO:0007669"/>
    <property type="project" value="UniProtKB-UniRule"/>
</dbReference>
<comment type="catalytic activity">
    <reaction evidence="1 9">
        <text>a 4-O-methyl-thymidine in DNA + L-cysteinyl-[protein] = a thymidine in DNA + S-methyl-L-cysteinyl-[protein]</text>
        <dbReference type="Rhea" id="RHEA:53428"/>
        <dbReference type="Rhea" id="RHEA-COMP:10131"/>
        <dbReference type="Rhea" id="RHEA-COMP:10132"/>
        <dbReference type="Rhea" id="RHEA-COMP:13555"/>
        <dbReference type="Rhea" id="RHEA-COMP:13556"/>
        <dbReference type="ChEBI" id="CHEBI:29950"/>
        <dbReference type="ChEBI" id="CHEBI:82612"/>
        <dbReference type="ChEBI" id="CHEBI:137386"/>
        <dbReference type="ChEBI" id="CHEBI:137387"/>
        <dbReference type="EC" id="2.1.1.63"/>
    </reaction>
</comment>
<evidence type="ECO:0000256" key="2">
    <source>
        <dbReference type="ARBA" id="ARBA00008711"/>
    </source>
</evidence>
<sequence>MYYGEMNLFSDLKIYIVASETGVQHIWFDSDDHNEQLKELVHDENYHHVKEAKRQLQDYAEGRTLTFDLPLDIKGTDFQKEVWLTLKGIPYGQTWSYSDVADSVNRSKAVRAVGQANRRNPLPIILPCHRVIGKNGALTGYAGSQTHIKEKLLMLERNVAKGALELK</sequence>
<dbReference type="HAMAP" id="MF_00772">
    <property type="entry name" value="OGT"/>
    <property type="match status" value="1"/>
</dbReference>
<dbReference type="GO" id="GO:0032259">
    <property type="term" value="P:methylation"/>
    <property type="evidence" value="ECO:0007669"/>
    <property type="project" value="UniProtKB-KW"/>
</dbReference>
<keyword evidence="4 9" id="KW-0489">Methyltransferase</keyword>
<proteinExistence type="inferred from homology"/>
<dbReference type="NCBIfam" id="TIGR00589">
    <property type="entry name" value="ogt"/>
    <property type="match status" value="1"/>
</dbReference>
<dbReference type="InterPro" id="IPR036388">
    <property type="entry name" value="WH-like_DNA-bd_sf"/>
</dbReference>
<comment type="miscellaneous">
    <text evidence="9">This enzyme catalyzes only one turnover and therefore is not strictly catalytic. According to one definition, an enzyme is a biocatalyst that acts repeatedly and over many reaction cycles.</text>
</comment>
<dbReference type="InterPro" id="IPR008332">
    <property type="entry name" value="MethylG_MeTrfase_N"/>
</dbReference>
<dbReference type="PANTHER" id="PTHR10815">
    <property type="entry name" value="METHYLATED-DNA--PROTEIN-CYSTEINE METHYLTRANSFERASE"/>
    <property type="match status" value="1"/>
</dbReference>
<evidence type="ECO:0000256" key="7">
    <source>
        <dbReference type="ARBA" id="ARBA00023204"/>
    </source>
</evidence>
<dbReference type="InterPro" id="IPR001497">
    <property type="entry name" value="MethylDNA_cys_MeTrfase_AS"/>
</dbReference>
<dbReference type="AlphaFoldDB" id="A0A0B6A7R2"/>
<feature type="domain" description="Methylated-DNA-[protein]-cysteine S-methyltransferase DNA binding" evidence="10">
    <location>
        <begin position="77"/>
        <end position="157"/>
    </location>
</feature>
<dbReference type="CDD" id="cd06445">
    <property type="entry name" value="ATase"/>
    <property type="match status" value="1"/>
</dbReference>
<comment type="catalytic activity">
    <reaction evidence="8 9">
        <text>a 6-O-methyl-2'-deoxyguanosine in DNA + L-cysteinyl-[protein] = S-methyl-L-cysteinyl-[protein] + a 2'-deoxyguanosine in DNA</text>
        <dbReference type="Rhea" id="RHEA:24000"/>
        <dbReference type="Rhea" id="RHEA-COMP:10131"/>
        <dbReference type="Rhea" id="RHEA-COMP:10132"/>
        <dbReference type="Rhea" id="RHEA-COMP:11367"/>
        <dbReference type="Rhea" id="RHEA-COMP:11368"/>
        <dbReference type="ChEBI" id="CHEBI:29950"/>
        <dbReference type="ChEBI" id="CHEBI:82612"/>
        <dbReference type="ChEBI" id="CHEBI:85445"/>
        <dbReference type="ChEBI" id="CHEBI:85448"/>
        <dbReference type="EC" id="2.1.1.63"/>
    </reaction>
</comment>
<keyword evidence="7 9" id="KW-0234">DNA repair</keyword>
<dbReference type="Pfam" id="PF02870">
    <property type="entry name" value="Methyltransf_1N"/>
    <property type="match status" value="1"/>
</dbReference>
<evidence type="ECO:0000256" key="3">
    <source>
        <dbReference type="ARBA" id="ARBA00022490"/>
    </source>
</evidence>
<reference evidence="12 13" key="1">
    <citation type="journal article" date="2015" name="Genome Announc.">
        <title>Complete genome sequences for 35 biothreat assay-relevant bacillus species.</title>
        <authorList>
            <person name="Johnson S.L."/>
            <person name="Daligault H.E."/>
            <person name="Davenport K.W."/>
            <person name="Jaissle J."/>
            <person name="Frey K.G."/>
            <person name="Ladner J.T."/>
            <person name="Broomall S.M."/>
            <person name="Bishop-Lilly K.A."/>
            <person name="Bruce D.C."/>
            <person name="Gibbons H.S."/>
            <person name="Coyne S.R."/>
            <person name="Lo C.C."/>
            <person name="Meincke L."/>
            <person name="Munk A.C."/>
            <person name="Koroleva G.I."/>
            <person name="Rosenzweig C.N."/>
            <person name="Palacios G.F."/>
            <person name="Redden C.L."/>
            <person name="Minogue T.D."/>
            <person name="Chain P.S."/>
        </authorList>
    </citation>
    <scope>NUCLEOTIDE SEQUENCE [LARGE SCALE GENOMIC DNA]</scope>
    <source>
        <strain evidence="13">ATCC 14581 / DSM 32 / JCM 2506 / NBRC 15308 / NCIMB 9376 / NCTC 10342 / NRRL B-14308 / VKM B-512</strain>
    </source>
</reference>
<keyword evidence="5 9" id="KW-0808">Transferase</keyword>
<evidence type="ECO:0000259" key="11">
    <source>
        <dbReference type="Pfam" id="PF02870"/>
    </source>
</evidence>
<feature type="active site" description="Nucleophile; methyl group acceptor" evidence="9">
    <location>
        <position position="128"/>
    </location>
</feature>
<dbReference type="HOGENOM" id="CLU_000445_52_2_9"/>
<dbReference type="PROSITE" id="PS00374">
    <property type="entry name" value="MGMT"/>
    <property type="match status" value="1"/>
</dbReference>
<dbReference type="InterPro" id="IPR023546">
    <property type="entry name" value="MGMT"/>
</dbReference>
<dbReference type="GO" id="GO:0005737">
    <property type="term" value="C:cytoplasm"/>
    <property type="evidence" value="ECO:0007669"/>
    <property type="project" value="UniProtKB-SubCell"/>
</dbReference>
<comment type="subcellular location">
    <subcellularLocation>
        <location evidence="9">Cytoplasm</location>
    </subcellularLocation>
</comment>
<dbReference type="Gene3D" id="1.10.10.10">
    <property type="entry name" value="Winged helix-like DNA-binding domain superfamily/Winged helix DNA-binding domain"/>
    <property type="match status" value="1"/>
</dbReference>
<evidence type="ECO:0000256" key="4">
    <source>
        <dbReference type="ARBA" id="ARBA00022603"/>
    </source>
</evidence>
<evidence type="ECO:0000259" key="10">
    <source>
        <dbReference type="Pfam" id="PF01035"/>
    </source>
</evidence>
<dbReference type="Proteomes" id="UP000031829">
    <property type="component" value="Chromosome"/>
</dbReference>
<evidence type="ECO:0000256" key="6">
    <source>
        <dbReference type="ARBA" id="ARBA00022763"/>
    </source>
</evidence>
<evidence type="ECO:0000256" key="9">
    <source>
        <dbReference type="HAMAP-Rule" id="MF_00772"/>
    </source>
</evidence>
<evidence type="ECO:0000313" key="13">
    <source>
        <dbReference type="Proteomes" id="UP000031829"/>
    </source>
</evidence>
<comment type="function">
    <text evidence="9">Involved in the cellular defense against the biological effects of O6-methylguanine (O6-MeG) and O4-methylthymine (O4-MeT) in DNA. Repairs the methylated nucleobase in DNA by stoichiometrically transferring the methyl group to a cysteine residue in the enzyme. This is a suicide reaction: the enzyme is irreversibly inactivated.</text>
</comment>
<dbReference type="SUPFAM" id="SSF46767">
    <property type="entry name" value="Methylated DNA-protein cysteine methyltransferase, C-terminal domain"/>
    <property type="match status" value="1"/>
</dbReference>
<dbReference type="EMBL" id="CP009920">
    <property type="protein sequence ID" value="AJI20930.1"/>
    <property type="molecule type" value="Genomic_DNA"/>
</dbReference>
<dbReference type="Pfam" id="PF01035">
    <property type="entry name" value="DNA_binding_1"/>
    <property type="match status" value="1"/>
</dbReference>